<accession>A0A411ZR21</accession>
<dbReference type="RefSeq" id="WP_118044628.1">
    <property type="nucleotide sequence ID" value="NZ_QRSS01000007.1"/>
</dbReference>
<protein>
    <submittedName>
        <fullName evidence="2">Uncharacterized protein</fullName>
    </submittedName>
</protein>
<evidence type="ECO:0000313" key="3">
    <source>
        <dbReference type="Proteomes" id="UP000283585"/>
    </source>
</evidence>
<organism evidence="2 3">
    <name type="scientific">Blautia obeum</name>
    <dbReference type="NCBI Taxonomy" id="40520"/>
    <lineage>
        <taxon>Bacteria</taxon>
        <taxon>Bacillati</taxon>
        <taxon>Bacillota</taxon>
        <taxon>Clostridia</taxon>
        <taxon>Lachnospirales</taxon>
        <taxon>Lachnospiraceae</taxon>
        <taxon>Blautia</taxon>
    </lineage>
</organism>
<dbReference type="AlphaFoldDB" id="A0A411ZR21"/>
<dbReference type="Proteomes" id="UP000283585">
    <property type="component" value="Unassembled WGS sequence"/>
</dbReference>
<dbReference type="EMBL" id="QRSS01000007">
    <property type="protein sequence ID" value="RGQ05271.1"/>
    <property type="molecule type" value="Genomic_DNA"/>
</dbReference>
<comment type="caution">
    <text evidence="2">The sequence shown here is derived from an EMBL/GenBank/DDBJ whole genome shotgun (WGS) entry which is preliminary data.</text>
</comment>
<sequence>MGELKNKGREGVKENQDKFQEIQEGAEQSLEERNRNIEIVHSLEGVDDDDKASIEDSKEQGKEIADQIAESQMEAPKNEVNSRMENTVNEMKDLEGQEKDDVSKANAMDGNYGGVGAGLESKFEDSANEFNDIATSGEEIQEQSNAQIDNIIQNMKEDW</sequence>
<feature type="region of interest" description="Disordered" evidence="1">
    <location>
        <begin position="1"/>
        <end position="63"/>
    </location>
</feature>
<reference evidence="2 3" key="1">
    <citation type="submission" date="2018-08" db="EMBL/GenBank/DDBJ databases">
        <title>A genome reference for cultivated species of the human gut microbiota.</title>
        <authorList>
            <person name="Zou Y."/>
            <person name="Xue W."/>
            <person name="Luo G."/>
        </authorList>
    </citation>
    <scope>NUCLEOTIDE SEQUENCE [LARGE SCALE GENOMIC DNA]</scope>
    <source>
        <strain evidence="2 3">AF29-2BH</strain>
    </source>
</reference>
<name>A0A411ZR21_9FIRM</name>
<evidence type="ECO:0000313" key="2">
    <source>
        <dbReference type="EMBL" id="RGQ05271.1"/>
    </source>
</evidence>
<feature type="compositionally biased region" description="Basic and acidic residues" evidence="1">
    <location>
        <begin position="51"/>
        <end position="63"/>
    </location>
</feature>
<gene>
    <name evidence="2" type="ORF">DWZ12_08025</name>
</gene>
<proteinExistence type="predicted"/>
<feature type="compositionally biased region" description="Basic and acidic residues" evidence="1">
    <location>
        <begin position="1"/>
        <end position="21"/>
    </location>
</feature>
<evidence type="ECO:0000256" key="1">
    <source>
        <dbReference type="SAM" id="MobiDB-lite"/>
    </source>
</evidence>